<comment type="caution">
    <text evidence="1">The sequence shown here is derived from an EMBL/GenBank/DDBJ whole genome shotgun (WGS) entry which is preliminary data.</text>
</comment>
<evidence type="ECO:0000313" key="2">
    <source>
        <dbReference type="Proteomes" id="UP001165422"/>
    </source>
</evidence>
<protein>
    <submittedName>
        <fullName evidence="1">Uncharacterized protein</fullName>
    </submittedName>
</protein>
<keyword evidence="2" id="KW-1185">Reference proteome</keyword>
<sequence length="48" mass="5458">MQNLNTNTIRGEIPASSTVNDVEIWKVKEADNNKYGVTFFVDQLITRS</sequence>
<reference evidence="1" key="1">
    <citation type="submission" date="2021-11" db="EMBL/GenBank/DDBJ databases">
        <authorList>
            <person name="Qingchun L."/>
            <person name="Dong Z."/>
            <person name="Zongwei Q."/>
            <person name="Jia Z."/>
            <person name="Duotao L."/>
        </authorList>
    </citation>
    <scope>NUCLEOTIDE SEQUENCE</scope>
    <source>
        <strain evidence="1">WLY-B-L2</strain>
    </source>
</reference>
<evidence type="ECO:0000313" key="1">
    <source>
        <dbReference type="EMBL" id="MCC9295088.1"/>
    </source>
</evidence>
<accession>A0ABS8N5J6</accession>
<dbReference type="EMBL" id="JAJJPB010000010">
    <property type="protein sequence ID" value="MCC9295088.1"/>
    <property type="molecule type" value="Genomic_DNA"/>
</dbReference>
<proteinExistence type="predicted"/>
<name>A0ABS8N5J6_9CLOT</name>
<gene>
    <name evidence="1" type="ORF">LN736_09495</name>
</gene>
<dbReference type="Proteomes" id="UP001165422">
    <property type="component" value="Unassembled WGS sequence"/>
</dbReference>
<organism evidence="1 2">
    <name type="scientific">Clostridium aromativorans</name>
    <dbReference type="NCBI Taxonomy" id="2836848"/>
    <lineage>
        <taxon>Bacteria</taxon>
        <taxon>Bacillati</taxon>
        <taxon>Bacillota</taxon>
        <taxon>Clostridia</taxon>
        <taxon>Eubacteriales</taxon>
        <taxon>Clostridiaceae</taxon>
        <taxon>Clostridium</taxon>
    </lineage>
</organism>